<dbReference type="KEGG" id="tpal:117653458"/>
<dbReference type="InterPro" id="IPR029058">
    <property type="entry name" value="AB_hydrolase_fold"/>
</dbReference>
<evidence type="ECO:0000256" key="4">
    <source>
        <dbReference type="ARBA" id="ARBA00023180"/>
    </source>
</evidence>
<proteinExistence type="inferred from homology"/>
<dbReference type="PROSITE" id="PS00941">
    <property type="entry name" value="CARBOXYLESTERASE_B_2"/>
    <property type="match status" value="1"/>
</dbReference>
<keyword evidence="4" id="KW-0325">Glycoprotein</keyword>
<feature type="chain" id="PRO_5044519208" description="Carboxylic ester hydrolase" evidence="5">
    <location>
        <begin position="24"/>
        <end position="615"/>
    </location>
</feature>
<evidence type="ECO:0000259" key="6">
    <source>
        <dbReference type="Pfam" id="PF00135"/>
    </source>
</evidence>
<dbReference type="Gene3D" id="3.40.50.1820">
    <property type="entry name" value="alpha/beta hydrolase"/>
    <property type="match status" value="1"/>
</dbReference>
<dbReference type="Proteomes" id="UP000515158">
    <property type="component" value="Unplaced"/>
</dbReference>
<evidence type="ECO:0000313" key="9">
    <source>
        <dbReference type="RefSeq" id="XP_034255022.1"/>
    </source>
</evidence>
<dbReference type="Pfam" id="PF00135">
    <property type="entry name" value="COesterase"/>
    <property type="match status" value="1"/>
</dbReference>
<keyword evidence="3 5" id="KW-0378">Hydrolase</keyword>
<dbReference type="OrthoDB" id="19653at2759"/>
<reference evidence="8 9" key="1">
    <citation type="submission" date="2025-04" db="UniProtKB">
        <authorList>
            <consortium name="RefSeq"/>
        </authorList>
    </citation>
    <scope>IDENTIFICATION</scope>
    <source>
        <tissue evidence="8 9">Total insect</tissue>
    </source>
</reference>
<evidence type="ECO:0000256" key="5">
    <source>
        <dbReference type="RuleBase" id="RU361235"/>
    </source>
</evidence>
<dbReference type="GO" id="GO:0052689">
    <property type="term" value="F:carboxylic ester hydrolase activity"/>
    <property type="evidence" value="ECO:0007669"/>
    <property type="project" value="UniProtKB-KW"/>
</dbReference>
<dbReference type="RefSeq" id="XP_034255021.1">
    <property type="nucleotide sequence ID" value="XM_034399130.1"/>
</dbReference>
<accession>A0A6P9AHQ6</accession>
<comment type="similarity">
    <text evidence="1 5">Belongs to the type-B carboxylesterase/lipase family.</text>
</comment>
<name>A0A6P9AHQ6_THRPL</name>
<organism evidence="8">
    <name type="scientific">Thrips palmi</name>
    <name type="common">Melon thrips</name>
    <dbReference type="NCBI Taxonomy" id="161013"/>
    <lineage>
        <taxon>Eukaryota</taxon>
        <taxon>Metazoa</taxon>
        <taxon>Ecdysozoa</taxon>
        <taxon>Arthropoda</taxon>
        <taxon>Hexapoda</taxon>
        <taxon>Insecta</taxon>
        <taxon>Pterygota</taxon>
        <taxon>Neoptera</taxon>
        <taxon>Paraneoptera</taxon>
        <taxon>Thysanoptera</taxon>
        <taxon>Terebrantia</taxon>
        <taxon>Thripoidea</taxon>
        <taxon>Thripidae</taxon>
        <taxon>Thrips</taxon>
    </lineage>
</organism>
<evidence type="ECO:0000256" key="3">
    <source>
        <dbReference type="ARBA" id="ARBA00022801"/>
    </source>
</evidence>
<dbReference type="PANTHER" id="PTHR11559">
    <property type="entry name" value="CARBOXYLESTERASE"/>
    <property type="match status" value="1"/>
</dbReference>
<gene>
    <name evidence="8 9" type="primary">LOC117653458</name>
</gene>
<keyword evidence="2" id="KW-0719">Serine esterase</keyword>
<evidence type="ECO:0000313" key="8">
    <source>
        <dbReference type="RefSeq" id="XP_034255021.1"/>
    </source>
</evidence>
<dbReference type="EC" id="3.1.1.-" evidence="5"/>
<dbReference type="InterPro" id="IPR050309">
    <property type="entry name" value="Type-B_Carboxylest/Lipase"/>
</dbReference>
<dbReference type="SUPFAM" id="SSF53474">
    <property type="entry name" value="alpha/beta-Hydrolases"/>
    <property type="match status" value="1"/>
</dbReference>
<evidence type="ECO:0000256" key="2">
    <source>
        <dbReference type="ARBA" id="ARBA00022487"/>
    </source>
</evidence>
<dbReference type="InterPro" id="IPR002018">
    <property type="entry name" value="CarbesteraseB"/>
</dbReference>
<keyword evidence="7" id="KW-1185">Reference proteome</keyword>
<dbReference type="InterPro" id="IPR019819">
    <property type="entry name" value="Carboxylesterase_B_CS"/>
</dbReference>
<dbReference type="InterPro" id="IPR019826">
    <property type="entry name" value="Carboxylesterase_B_AS"/>
</dbReference>
<sequence>MSVSGKAAVLLLLVVAAAVHVHGQQGGGQRGKTVKKQLKMEPEPDEPEVQLSLGWLNGRWVQTQSGKRVAAFTAVPFAQPPVGELRFKAPVAVEPWDGARESPPLQQVPVCMQHEDTVTTQGLPRSEDCLYLNVFTPSPVNGSNLPVLVWLYGGGFVEGGASVYGPEYLLDGGGARDLVLVTLNYRVGALGFLSTGDAASTGNWGLKDQQLALRWVRQHIAAFGGDPERVTLIGHSAGAVSTHLHLMAFSNRGLFQRAVSLAGSALTLGLPQTAGTARRHAEKLATLVGCPTTASAEMVACLRGKSAAELVAHEADLKNDGLCPIVTWGPVVEDFADASDPLNPPFLEQHPVDVMASGLSLDVPWVAGLNLNDGGFWAAAIKASKQLEAFDANLDTLAPVCFGFNETASPEDLPEVMQEIREFYFGSNNISQENINDLANLFTDGVVLSSLDEAMRLHAAYSTAPGYLYLLSHRGQRSLTDLYGGQGQGRGGTSDLGVVHGDELLHLFPMASILPKGSSQDDPDDRKASEQFIDLLVNFARTGSPTPPGDTRYPFPWKPAENDDLEFIEIGQKGRLFKGAGLLGNRAHFWAALPLSERNVKNMQASSFSKGHDEF</sequence>
<dbReference type="GeneID" id="117653458"/>
<evidence type="ECO:0000256" key="1">
    <source>
        <dbReference type="ARBA" id="ARBA00005964"/>
    </source>
</evidence>
<feature type="domain" description="Carboxylesterase type B" evidence="6">
    <location>
        <begin position="46"/>
        <end position="575"/>
    </location>
</feature>
<evidence type="ECO:0000313" key="7">
    <source>
        <dbReference type="Proteomes" id="UP000515158"/>
    </source>
</evidence>
<dbReference type="PROSITE" id="PS00122">
    <property type="entry name" value="CARBOXYLESTERASE_B_1"/>
    <property type="match status" value="1"/>
</dbReference>
<dbReference type="RefSeq" id="XP_034255022.1">
    <property type="nucleotide sequence ID" value="XM_034399131.1"/>
</dbReference>
<protein>
    <recommendedName>
        <fullName evidence="5">Carboxylic ester hydrolase</fullName>
        <ecNumber evidence="5">3.1.1.-</ecNumber>
    </recommendedName>
</protein>
<keyword evidence="5" id="KW-0732">Signal</keyword>
<dbReference type="AlphaFoldDB" id="A0A6P9AHQ6"/>
<feature type="signal peptide" evidence="5">
    <location>
        <begin position="1"/>
        <end position="23"/>
    </location>
</feature>